<dbReference type="InterPro" id="IPR051022">
    <property type="entry name" value="Notch_Cell-Fate_Det"/>
</dbReference>
<keyword evidence="7" id="KW-1185">Reference proteome</keyword>
<accession>A0A5S6Q5L9</accession>
<sequence length="806" mass="91531">MPLDCRAKEIGSAREKVRIFSGHEFIRTTDRDWQLFEPGAIPSLPACAKGKQVVCRTLVGRIAAPKTKGTLLMINASACYALMEPFCTSEDPIMSNCTGRDQSCNIDQEIYVLPTCRAFVGTVRDVYQLEPFRHCLDELWDYFACETTISDKWIYRMKRECFFEQSTGTCWMYQCELTNQRLLYRCNWRVKVPCTCPCVDVEWSTWSALSASCGVTVKVRYKPILGQPTSLCTPENSTRCCSEHEQVVLEPCSEYHHGTDILFKQKPCVHGVQVPHLEGGSRCDCMVDYAGMLCNIKIGGSTEKVRQLSAIITNVVIVVCSVLLALAVFMFAKKWARSREENQPKEAMEGAISQMWTANSSMRRSTFDLSGRKLLLLSFLMSLPERRIASTSCPHENGDNDYLGYHTKPTKEDNFPRSVDNGKSYIRRVESFCDTNFKMGILKYFDNSHPLPDNLKWIEPLDRVFPSSIINAKPPVSGCPSEAKCFETNLTTLHMLHNPSNDIVKISYDPLTMQKPVYNCYGVEEDCKYSHDFFAGCLAGSPCFESIMNRSRAGFCRGLRLRTKLKYEPLPMISCDEMPTWKYFACRNAAYSDCVYRKIRGCHYSKEAGKCVTLRYDIIAEAEAPYGRCEKEEPRECICECQTDQWQTWSAWSRTCDTAVRIRYGLKNGVQGKIYYYHGTNVEFRHVPCMHGVHVAHPKGGGRCDCHSGYTGRACESLLSNFGEDKKRMTMIYSFSIVAVLVLMSLVMLLIYRKRRRQCRSRCSSVTPERQETVGGDRSKVTIPLATTLGRSGIPLNEGLCYSYVS</sequence>
<evidence type="ECO:0000256" key="3">
    <source>
        <dbReference type="ARBA" id="ARBA00023157"/>
    </source>
</evidence>
<feature type="transmembrane region" description="Helical" evidence="4">
    <location>
        <begin position="731"/>
        <end position="752"/>
    </location>
</feature>
<evidence type="ECO:0000256" key="1">
    <source>
        <dbReference type="ARBA" id="ARBA00022536"/>
    </source>
</evidence>
<dbReference type="WBParaSite" id="TMUE_0000002252.1">
    <property type="protein sequence ID" value="TMUE_0000002252.1"/>
    <property type="gene ID" value="WBGene00298104"/>
</dbReference>
<protein>
    <submittedName>
        <fullName evidence="8">EGF-like domain-containing protein</fullName>
    </submittedName>
</protein>
<evidence type="ECO:0000313" key="7">
    <source>
        <dbReference type="Proteomes" id="UP000046395"/>
    </source>
</evidence>
<evidence type="ECO:0000256" key="2">
    <source>
        <dbReference type="ARBA" id="ARBA00022737"/>
    </source>
</evidence>
<dbReference type="GO" id="GO:0016020">
    <property type="term" value="C:membrane"/>
    <property type="evidence" value="ECO:0007669"/>
    <property type="project" value="UniProtKB-SubCell"/>
</dbReference>
<keyword evidence="3" id="KW-1015">Disulfide bond</keyword>
<evidence type="ECO:0000256" key="4">
    <source>
        <dbReference type="SAM" id="Phobius"/>
    </source>
</evidence>
<keyword evidence="4" id="KW-1133">Transmembrane helix</keyword>
<dbReference type="PROSITE" id="PS01186">
    <property type="entry name" value="EGF_2"/>
    <property type="match status" value="1"/>
</dbReference>
<proteinExistence type="predicted"/>
<dbReference type="PROSITE" id="PS00022">
    <property type="entry name" value="EGF_1"/>
    <property type="match status" value="1"/>
</dbReference>
<dbReference type="Gene3D" id="2.10.25.10">
    <property type="entry name" value="Laminin"/>
    <property type="match status" value="1"/>
</dbReference>
<feature type="domain" description="EGF-like" evidence="5 6">
    <location>
        <begin position="704"/>
        <end position="715"/>
    </location>
</feature>
<feature type="transmembrane region" description="Helical" evidence="4">
    <location>
        <begin position="311"/>
        <end position="332"/>
    </location>
</feature>
<dbReference type="AlphaFoldDB" id="A0A5S6Q5L9"/>
<organism evidence="7 8">
    <name type="scientific">Trichuris muris</name>
    <name type="common">Mouse whipworm</name>
    <dbReference type="NCBI Taxonomy" id="70415"/>
    <lineage>
        <taxon>Eukaryota</taxon>
        <taxon>Metazoa</taxon>
        <taxon>Ecdysozoa</taxon>
        <taxon>Nematoda</taxon>
        <taxon>Enoplea</taxon>
        <taxon>Dorylaimia</taxon>
        <taxon>Trichinellida</taxon>
        <taxon>Trichuridae</taxon>
        <taxon>Trichuris</taxon>
    </lineage>
</organism>
<reference evidence="8" key="1">
    <citation type="submission" date="2019-12" db="UniProtKB">
        <authorList>
            <consortium name="WormBaseParasite"/>
        </authorList>
    </citation>
    <scope>IDENTIFICATION</scope>
</reference>
<keyword evidence="4" id="KW-0472">Membrane</keyword>
<keyword evidence="4" id="KW-0812">Transmembrane</keyword>
<evidence type="ECO:0000259" key="6">
    <source>
        <dbReference type="PROSITE" id="PS01186"/>
    </source>
</evidence>
<keyword evidence="1" id="KW-0245">EGF-like domain</keyword>
<evidence type="ECO:0000259" key="5">
    <source>
        <dbReference type="PROSITE" id="PS00022"/>
    </source>
</evidence>
<dbReference type="PANTHER" id="PTHR24049">
    <property type="entry name" value="CRUMBS FAMILY MEMBER"/>
    <property type="match status" value="1"/>
</dbReference>
<evidence type="ECO:0000313" key="8">
    <source>
        <dbReference type="WBParaSite" id="TMUE_0000002252.1"/>
    </source>
</evidence>
<keyword evidence="2" id="KW-0677">Repeat</keyword>
<name>A0A5S6Q5L9_TRIMR</name>
<dbReference type="InterPro" id="IPR000742">
    <property type="entry name" value="EGF"/>
</dbReference>
<dbReference type="Proteomes" id="UP000046395">
    <property type="component" value="Unassembled WGS sequence"/>
</dbReference>